<dbReference type="PATRIC" id="fig|69222.5.peg.4233"/>
<dbReference type="InterPro" id="IPR007845">
    <property type="entry name" value="HemS/ChuX_dom"/>
</dbReference>
<evidence type="ECO:0000313" key="3">
    <source>
        <dbReference type="Proteomes" id="UP000019918"/>
    </source>
</evidence>
<sequence>MLTKSERKLINTTERAMGISLKNNDIANNLSSIHKYIKNISNFVETRTFNSGASLHVSGEYKNSYSNGHLILNPKGIDLRFLPGKVKSVNIKITKNADNNYRHNITFNNEERSVQVTSFFSDRMIQDELIKNYPVDQQTGKLMDIDTTKSIEELWRSLTDVHHFYPVLEQKGISKIDALRSVSEDLAFQVKKESVSELLNYIYSKNEKFMIFVGNDSAIQIYTGKIDKIIQPGRFANLNKYIIHGTTEENEKAVCKISPDSVAQVWVVNKFSEGQTITSLEVFDKDDNHIIQFYGWRKRGKKQSNNWENIINKLPKNKG</sequence>
<dbReference type="STRING" id="69222.BG55_20745"/>
<proteinExistence type="predicted"/>
<accession>A0A014M6X1</accession>
<dbReference type="RefSeq" id="WP_034941016.1">
    <property type="nucleotide sequence ID" value="NZ_JFHN01000073.1"/>
</dbReference>
<dbReference type="EMBL" id="JFHN01000073">
    <property type="protein sequence ID" value="EXU73834.1"/>
    <property type="molecule type" value="Genomic_DNA"/>
</dbReference>
<dbReference type="OrthoDB" id="316630at2"/>
<dbReference type="Gene3D" id="3.40.1570.10">
    <property type="entry name" value="HemS/ChuS/ChuX like domains"/>
    <property type="match status" value="2"/>
</dbReference>
<reference evidence="2 3" key="1">
    <citation type="submission" date="2014-02" db="EMBL/GenBank/DDBJ databases">
        <title>Draft genome of Erwinia mallotivora strain BT-MARDI, a papaya dieback pathogen.</title>
        <authorList>
            <person name="Redzuan R."/>
            <person name="Abu Bakar N."/>
            <person name="Badrun R."/>
            <person name="Mohd Raih M.F."/>
            <person name="Rozano L."/>
            <person name="Mat Amin N."/>
        </authorList>
    </citation>
    <scope>NUCLEOTIDE SEQUENCE [LARGE SCALE GENOMIC DNA]</scope>
    <source>
        <strain evidence="2 3">BT-MARDI</strain>
    </source>
</reference>
<dbReference type="SUPFAM" id="SSF144064">
    <property type="entry name" value="Heme iron utilization protein-like"/>
    <property type="match status" value="1"/>
</dbReference>
<keyword evidence="3" id="KW-1185">Reference proteome</keyword>
<gene>
    <name evidence="2" type="ORF">BG55_20745</name>
</gene>
<organism evidence="2 3">
    <name type="scientific">Erwinia mallotivora</name>
    <dbReference type="NCBI Taxonomy" id="69222"/>
    <lineage>
        <taxon>Bacteria</taxon>
        <taxon>Pseudomonadati</taxon>
        <taxon>Pseudomonadota</taxon>
        <taxon>Gammaproteobacteria</taxon>
        <taxon>Enterobacterales</taxon>
        <taxon>Erwiniaceae</taxon>
        <taxon>Erwinia</taxon>
    </lineage>
</organism>
<protein>
    <recommendedName>
        <fullName evidence="1">Haemin-degrading HemS/ChuX domain-containing protein</fullName>
    </recommendedName>
</protein>
<dbReference type="GO" id="GO:0006826">
    <property type="term" value="P:iron ion transport"/>
    <property type="evidence" value="ECO:0007669"/>
    <property type="project" value="InterPro"/>
</dbReference>
<feature type="domain" description="Haemin-degrading HemS/ChuX" evidence="1">
    <location>
        <begin position="172"/>
        <end position="314"/>
    </location>
</feature>
<dbReference type="CDD" id="cd16831">
    <property type="entry name" value="HemS-like_C"/>
    <property type="match status" value="1"/>
</dbReference>
<evidence type="ECO:0000259" key="1">
    <source>
        <dbReference type="Pfam" id="PF05171"/>
    </source>
</evidence>
<comment type="caution">
    <text evidence="2">The sequence shown here is derived from an EMBL/GenBank/DDBJ whole genome shotgun (WGS) entry which is preliminary data.</text>
</comment>
<dbReference type="Pfam" id="PF05171">
    <property type="entry name" value="HemS"/>
    <property type="match status" value="1"/>
</dbReference>
<dbReference type="AlphaFoldDB" id="A0A014M6X1"/>
<dbReference type="Proteomes" id="UP000019918">
    <property type="component" value="Unassembled WGS sequence"/>
</dbReference>
<evidence type="ECO:0000313" key="2">
    <source>
        <dbReference type="EMBL" id="EXU73834.1"/>
    </source>
</evidence>
<name>A0A014M6X1_9GAMM</name>
<dbReference type="InterPro" id="IPR053733">
    <property type="entry name" value="Heme_Transport_Util_sf"/>
</dbReference>